<reference evidence="1" key="1">
    <citation type="submission" date="2024-09" db="EMBL/GenBank/DDBJ databases">
        <title>Black Yeasts Isolated from many extreme environments.</title>
        <authorList>
            <person name="Coleine C."/>
            <person name="Stajich J.E."/>
            <person name="Selbmann L."/>
        </authorList>
    </citation>
    <scope>NUCLEOTIDE SEQUENCE</scope>
    <source>
        <strain evidence="1">CCFEE 5737</strain>
    </source>
</reference>
<comment type="caution">
    <text evidence="1">The sequence shown here is derived from an EMBL/GenBank/DDBJ whole genome shotgun (WGS) entry which is preliminary data.</text>
</comment>
<accession>A0ACC3CZT6</accession>
<proteinExistence type="predicted"/>
<name>A0ACC3CZT6_9PEZI</name>
<protein>
    <submittedName>
        <fullName evidence="1">Uncharacterized protein</fullName>
    </submittedName>
</protein>
<organism evidence="1 2">
    <name type="scientific">Coniosporium uncinatum</name>
    <dbReference type="NCBI Taxonomy" id="93489"/>
    <lineage>
        <taxon>Eukaryota</taxon>
        <taxon>Fungi</taxon>
        <taxon>Dikarya</taxon>
        <taxon>Ascomycota</taxon>
        <taxon>Pezizomycotina</taxon>
        <taxon>Dothideomycetes</taxon>
        <taxon>Dothideomycetes incertae sedis</taxon>
        <taxon>Coniosporium</taxon>
    </lineage>
</organism>
<gene>
    <name evidence="1" type="ORF">LTS18_010089</name>
</gene>
<evidence type="ECO:0000313" key="1">
    <source>
        <dbReference type="EMBL" id="KAK3059772.1"/>
    </source>
</evidence>
<sequence length="150" mass="16550">MSEKVKETAMEEVERVKALAQDAARSGAYLYPIKVCSQTDVVMLVVLADNIQGIIFYVSHKSLWKPFWQKIAPTVTLGIGVFTFMFLFTYVPQAAVLAIFNGPLSVVSTALLVLSESSTIFNLLSKTFLIDDALIDTFDGVRTYNAMLGN</sequence>
<keyword evidence="2" id="KW-1185">Reference proteome</keyword>
<dbReference type="Proteomes" id="UP001186974">
    <property type="component" value="Unassembled WGS sequence"/>
</dbReference>
<feature type="non-terminal residue" evidence="1">
    <location>
        <position position="150"/>
    </location>
</feature>
<evidence type="ECO:0000313" key="2">
    <source>
        <dbReference type="Proteomes" id="UP001186974"/>
    </source>
</evidence>
<dbReference type="EMBL" id="JAWDJW010009121">
    <property type="protein sequence ID" value="KAK3059772.1"/>
    <property type="molecule type" value="Genomic_DNA"/>
</dbReference>